<organism evidence="14 15">
    <name type="scientific">Pseudohalioglobus sediminis</name>
    <dbReference type="NCBI Taxonomy" id="2606449"/>
    <lineage>
        <taxon>Bacteria</taxon>
        <taxon>Pseudomonadati</taxon>
        <taxon>Pseudomonadota</taxon>
        <taxon>Gammaproteobacteria</taxon>
        <taxon>Cellvibrionales</taxon>
        <taxon>Halieaceae</taxon>
        <taxon>Pseudohalioglobus</taxon>
    </lineage>
</organism>
<dbReference type="InterPro" id="IPR002201">
    <property type="entry name" value="Glyco_trans_9"/>
</dbReference>
<evidence type="ECO:0000256" key="13">
    <source>
        <dbReference type="ARBA" id="ARBA00049201"/>
    </source>
</evidence>
<dbReference type="EC" id="2.4.99.23" evidence="10"/>
<accession>A0A5B0WU54</accession>
<keyword evidence="7" id="KW-0448">Lipopolysaccharide biosynthesis</keyword>
<comment type="similarity">
    <text evidence="9">Belongs to the glycosyltransferase 9 family.</text>
</comment>
<dbReference type="Gene3D" id="3.40.50.2000">
    <property type="entry name" value="Glycogen Phosphorylase B"/>
    <property type="match status" value="2"/>
</dbReference>
<comment type="pathway">
    <text evidence="2">Bacterial outer membrane biogenesis; LPS core biosynthesis.</text>
</comment>
<evidence type="ECO:0000256" key="4">
    <source>
        <dbReference type="ARBA" id="ARBA00022519"/>
    </source>
</evidence>
<evidence type="ECO:0000256" key="2">
    <source>
        <dbReference type="ARBA" id="ARBA00004713"/>
    </source>
</evidence>
<dbReference type="CDD" id="cd03789">
    <property type="entry name" value="GT9_LPS_heptosyltransferase"/>
    <property type="match status" value="1"/>
</dbReference>
<dbReference type="AlphaFoldDB" id="A0A5B0WU54"/>
<evidence type="ECO:0000256" key="7">
    <source>
        <dbReference type="ARBA" id="ARBA00022985"/>
    </source>
</evidence>
<protein>
    <recommendedName>
        <fullName evidence="11">Lipopolysaccharide heptosyltransferase 1</fullName>
        <ecNumber evidence="10">2.4.99.23</ecNumber>
    </recommendedName>
    <alternativeName>
        <fullName evidence="12">ADP-heptose:lipopolysaccharide heptosyltransferase I</fullName>
    </alternativeName>
</protein>
<dbReference type="PANTHER" id="PTHR30160:SF19">
    <property type="entry name" value="LIPOPOLYSACCHARIDE HEPTOSYLTRANSFERASE 1"/>
    <property type="match status" value="1"/>
</dbReference>
<keyword evidence="4" id="KW-0997">Cell inner membrane</keyword>
<dbReference type="SUPFAM" id="SSF53756">
    <property type="entry name" value="UDP-Glycosyltransferase/glycogen phosphorylase"/>
    <property type="match status" value="1"/>
</dbReference>
<sequence>MRVLLIKMSSLGDVVHTLPALTDAARAIPGIRFDWVVEEAFAEIPGWHTAVQRTLPIALRRWRKHPFRDFTGPEWREFRRQVRAQHYDAVIDAQGLLKSALVSRLIKAPIYGLDKQSAREPLAARAYHYRIAVPRDMHAVERTRMLFAKALNYPVPTAQGDYGVRENLTHGKTKSTRGLLFFHGTARDEKLWPEPHWVQLAKLAEADGYAVWLPWGSEAERARAERIAGQSSGTAVLPRLDLLGLSGLLLEASGAVAVDTGLGHLAAALDVPTVSLYGPTSTRLIGAYGHNQVHIQSPVGAADTNDPVAMMDAIQPEQVWTALQPMLPQAD</sequence>
<comment type="subcellular location">
    <subcellularLocation>
        <location evidence="1">Cell inner membrane</location>
        <topology evidence="1">Peripheral membrane protein</topology>
        <orientation evidence="1">Cytoplasmic side</orientation>
    </subcellularLocation>
</comment>
<gene>
    <name evidence="14" type="primary">waaC</name>
    <name evidence="14" type="ORF">F0M18_12445</name>
</gene>
<evidence type="ECO:0000256" key="5">
    <source>
        <dbReference type="ARBA" id="ARBA00022676"/>
    </source>
</evidence>
<evidence type="ECO:0000313" key="14">
    <source>
        <dbReference type="EMBL" id="KAA1190614.1"/>
    </source>
</evidence>
<keyword evidence="6 14" id="KW-0808">Transferase</keyword>
<dbReference type="GO" id="GO:0005886">
    <property type="term" value="C:plasma membrane"/>
    <property type="evidence" value="ECO:0007669"/>
    <property type="project" value="UniProtKB-SubCell"/>
</dbReference>
<dbReference type="InterPro" id="IPR051199">
    <property type="entry name" value="LPS_LOS_Heptosyltrfase"/>
</dbReference>
<evidence type="ECO:0000256" key="11">
    <source>
        <dbReference type="ARBA" id="ARBA00044190"/>
    </source>
</evidence>
<dbReference type="GO" id="GO:0008713">
    <property type="term" value="F:ADP-heptose-lipopolysaccharide heptosyltransferase activity"/>
    <property type="evidence" value="ECO:0007669"/>
    <property type="project" value="TreeGrafter"/>
</dbReference>
<dbReference type="Pfam" id="PF01075">
    <property type="entry name" value="Glyco_transf_9"/>
    <property type="match status" value="1"/>
</dbReference>
<comment type="catalytic activity">
    <reaction evidence="13">
        <text>an alpha-Kdo-(2-&gt;4)-alpha-Kdo-(2-&gt;6)-lipid A + ADP-L-glycero-beta-D-manno-heptose = an L-alpha-D-Hep-(1-&gt;5)-[alpha-Kdo-(2-&gt;4)]-alpha-Kdo-(2-&gt;6)-lipid A + ADP + H(+)</text>
        <dbReference type="Rhea" id="RHEA:74067"/>
        <dbReference type="ChEBI" id="CHEBI:15378"/>
        <dbReference type="ChEBI" id="CHEBI:61506"/>
        <dbReference type="ChEBI" id="CHEBI:176431"/>
        <dbReference type="ChEBI" id="CHEBI:193068"/>
        <dbReference type="ChEBI" id="CHEBI:456216"/>
        <dbReference type="EC" id="2.4.99.23"/>
    </reaction>
</comment>
<evidence type="ECO:0000256" key="8">
    <source>
        <dbReference type="ARBA" id="ARBA00023136"/>
    </source>
</evidence>
<evidence type="ECO:0000256" key="12">
    <source>
        <dbReference type="ARBA" id="ARBA00044330"/>
    </source>
</evidence>
<evidence type="ECO:0000256" key="3">
    <source>
        <dbReference type="ARBA" id="ARBA00022475"/>
    </source>
</evidence>
<comment type="caution">
    <text evidence="14">The sequence shown here is derived from an EMBL/GenBank/DDBJ whole genome shotgun (WGS) entry which is preliminary data.</text>
</comment>
<evidence type="ECO:0000256" key="6">
    <source>
        <dbReference type="ARBA" id="ARBA00022679"/>
    </source>
</evidence>
<dbReference type="GO" id="GO:0005829">
    <property type="term" value="C:cytosol"/>
    <property type="evidence" value="ECO:0007669"/>
    <property type="project" value="TreeGrafter"/>
</dbReference>
<dbReference type="NCBIfam" id="TIGR02193">
    <property type="entry name" value="heptsyl_trn_I"/>
    <property type="match status" value="1"/>
</dbReference>
<dbReference type="PANTHER" id="PTHR30160">
    <property type="entry name" value="TETRAACYLDISACCHARIDE 4'-KINASE-RELATED"/>
    <property type="match status" value="1"/>
</dbReference>
<keyword evidence="5" id="KW-0328">Glycosyltransferase</keyword>
<proteinExistence type="inferred from homology"/>
<dbReference type="InterPro" id="IPR011908">
    <property type="entry name" value="LipoPS_heptosylTferase-I"/>
</dbReference>
<dbReference type="EMBL" id="VTUX01000005">
    <property type="protein sequence ID" value="KAA1190614.1"/>
    <property type="molecule type" value="Genomic_DNA"/>
</dbReference>
<evidence type="ECO:0000256" key="1">
    <source>
        <dbReference type="ARBA" id="ARBA00004515"/>
    </source>
</evidence>
<name>A0A5B0WU54_9GAMM</name>
<evidence type="ECO:0000313" key="15">
    <source>
        <dbReference type="Proteomes" id="UP000323708"/>
    </source>
</evidence>
<keyword evidence="15" id="KW-1185">Reference proteome</keyword>
<keyword evidence="8" id="KW-0472">Membrane</keyword>
<reference evidence="14 15" key="1">
    <citation type="submission" date="2019-09" db="EMBL/GenBank/DDBJ databases">
        <authorList>
            <person name="Chen X.-Y."/>
        </authorList>
    </citation>
    <scope>NUCLEOTIDE SEQUENCE [LARGE SCALE GENOMIC DNA]</scope>
    <source>
        <strain evidence="14 15">NY5</strain>
    </source>
</reference>
<dbReference type="GO" id="GO:0009244">
    <property type="term" value="P:lipopolysaccharide core region biosynthetic process"/>
    <property type="evidence" value="ECO:0007669"/>
    <property type="project" value="InterPro"/>
</dbReference>
<dbReference type="Proteomes" id="UP000323708">
    <property type="component" value="Unassembled WGS sequence"/>
</dbReference>
<keyword evidence="3" id="KW-1003">Cell membrane</keyword>
<evidence type="ECO:0000256" key="10">
    <source>
        <dbReference type="ARBA" id="ARBA00044041"/>
    </source>
</evidence>
<evidence type="ECO:0000256" key="9">
    <source>
        <dbReference type="ARBA" id="ARBA00043995"/>
    </source>
</evidence>
<dbReference type="RefSeq" id="WP_149611769.1">
    <property type="nucleotide sequence ID" value="NZ_VTUX01000005.1"/>
</dbReference>